<evidence type="ECO:0000313" key="8">
    <source>
        <dbReference type="Proteomes" id="UP001174909"/>
    </source>
</evidence>
<dbReference type="GO" id="GO:0035269">
    <property type="term" value="P:protein O-linked glycosylation via mannose"/>
    <property type="evidence" value="ECO:0007669"/>
    <property type="project" value="TreeGrafter"/>
</dbReference>
<proteinExistence type="predicted"/>
<keyword evidence="2" id="KW-0812">Transmembrane</keyword>
<evidence type="ECO:0000256" key="5">
    <source>
        <dbReference type="ARBA" id="ARBA00023136"/>
    </source>
</evidence>
<accession>A0AA35SES4</accession>
<dbReference type="Proteomes" id="UP001174909">
    <property type="component" value="Unassembled WGS sequence"/>
</dbReference>
<protein>
    <submittedName>
        <fullName evidence="7">LARGE xylosyl- and glucuronyltransferase 1</fullName>
    </submittedName>
</protein>
<evidence type="ECO:0000256" key="6">
    <source>
        <dbReference type="ARBA" id="ARBA00023180"/>
    </source>
</evidence>
<evidence type="ECO:0000256" key="2">
    <source>
        <dbReference type="ARBA" id="ARBA00022692"/>
    </source>
</evidence>
<evidence type="ECO:0000313" key="7">
    <source>
        <dbReference type="EMBL" id="CAI8027813.1"/>
    </source>
</evidence>
<keyword evidence="3" id="KW-0735">Signal-anchor</keyword>
<comment type="caution">
    <text evidence="7">The sequence shown here is derived from an EMBL/GenBank/DDBJ whole genome shotgun (WGS) entry which is preliminary data.</text>
</comment>
<dbReference type="Pfam" id="PF13896">
    <property type="entry name" value="Glyco_transf_49"/>
    <property type="match status" value="1"/>
</dbReference>
<dbReference type="InterPro" id="IPR051292">
    <property type="entry name" value="Xyl/GlcA_transferase"/>
</dbReference>
<evidence type="ECO:0000256" key="1">
    <source>
        <dbReference type="ARBA" id="ARBA00004606"/>
    </source>
</evidence>
<comment type="subcellular location">
    <subcellularLocation>
        <location evidence="1">Membrane</location>
        <topology evidence="1">Single-pass type II membrane protein</topology>
    </subcellularLocation>
</comment>
<dbReference type="Gene3D" id="3.90.550.10">
    <property type="entry name" value="Spore Coat Polysaccharide Biosynthesis Protein SpsA, Chain A"/>
    <property type="match status" value="1"/>
</dbReference>
<dbReference type="PANTHER" id="PTHR12270">
    <property type="entry name" value="GLYCOSYLTRANSFERASE-RELATED"/>
    <property type="match status" value="1"/>
</dbReference>
<organism evidence="7 8">
    <name type="scientific">Geodia barretti</name>
    <name type="common">Barrett's horny sponge</name>
    <dbReference type="NCBI Taxonomy" id="519541"/>
    <lineage>
        <taxon>Eukaryota</taxon>
        <taxon>Metazoa</taxon>
        <taxon>Porifera</taxon>
        <taxon>Demospongiae</taxon>
        <taxon>Heteroscleromorpha</taxon>
        <taxon>Tetractinellida</taxon>
        <taxon>Astrophorina</taxon>
        <taxon>Geodiidae</taxon>
        <taxon>Geodia</taxon>
    </lineage>
</organism>
<dbReference type="InterPro" id="IPR029044">
    <property type="entry name" value="Nucleotide-diphossugar_trans"/>
</dbReference>
<dbReference type="GO" id="GO:0015020">
    <property type="term" value="F:glucuronosyltransferase activity"/>
    <property type="evidence" value="ECO:0007669"/>
    <property type="project" value="TreeGrafter"/>
</dbReference>
<reference evidence="7" key="1">
    <citation type="submission" date="2023-03" db="EMBL/GenBank/DDBJ databases">
        <authorList>
            <person name="Steffen K."/>
            <person name="Cardenas P."/>
        </authorList>
    </citation>
    <scope>NUCLEOTIDE SEQUENCE</scope>
</reference>
<sequence>MTSDSQAFIGKTTGRTIDIGRTHVSHRAGEARNCEIVDVAISIGGQESCSRAALLIKSILLFRRSPIRLHLLVDPPSRHVMGTLLRTWHLYGLEFHLYTVKWTSKQSESGFNSLPHLLELLPPSVEKIVSLQSDILMSLKVHGLWSVFSDMEAQGSAFGLVHNSEANKFRSEVFLIDLKRTRQLVTDLDLEGGSNILSSLYRQDRDLFSVLSPAWSVYSDDRMLSVNTEQCSFQQTMCVHSSIGVGDFKTKVQDYDGNYLREKWIDCRTGPTFDQNAIDYREKTTVFAHPCTDLKREGNQERRTHPFYAGQWLDPQLNRSYPNDVTLVLHVTVDRLVKMLEPMCRHWEGPMSIAVFANDFEVSRLLDLIRSSPLIRSRENIAYHVVYKEGVNMYYPINPLRIVAVENAQTEYVFLNDMDFLPSFGLYPYLKKTVRAFDLSRQVLVVPAFETYENPNSFVFPKDKSTLIGMVSQNKVFQFHRSEYIRGHAPTDYGRWEKATKPYEIQWQPQYEPYLVTSRNITPHDTRFVSRDFNKVSHTEQLYYQRYRFYALSGGFILHLPHQLSTDAKRQRESDRHRECYARRMEDWRMEMAQQYGYEPYLVTLYKIWNRISSSYDTSL</sequence>
<keyword evidence="5" id="KW-0472">Membrane</keyword>
<keyword evidence="4" id="KW-1133">Transmembrane helix</keyword>
<dbReference type="AlphaFoldDB" id="A0AA35SES4"/>
<gene>
    <name evidence="7" type="ORF">GBAR_LOCUS15833</name>
</gene>
<dbReference type="EMBL" id="CASHTH010002300">
    <property type="protein sequence ID" value="CAI8027813.1"/>
    <property type="molecule type" value="Genomic_DNA"/>
</dbReference>
<dbReference type="GO" id="GO:0016020">
    <property type="term" value="C:membrane"/>
    <property type="evidence" value="ECO:0007669"/>
    <property type="project" value="UniProtKB-SubCell"/>
</dbReference>
<evidence type="ECO:0000256" key="4">
    <source>
        <dbReference type="ARBA" id="ARBA00022989"/>
    </source>
</evidence>
<dbReference type="SUPFAM" id="SSF53448">
    <property type="entry name" value="Nucleotide-diphospho-sugar transferases"/>
    <property type="match status" value="1"/>
</dbReference>
<dbReference type="GO" id="GO:0042285">
    <property type="term" value="F:xylosyltransferase activity"/>
    <property type="evidence" value="ECO:0007669"/>
    <property type="project" value="TreeGrafter"/>
</dbReference>
<evidence type="ECO:0000256" key="3">
    <source>
        <dbReference type="ARBA" id="ARBA00022968"/>
    </source>
</evidence>
<keyword evidence="6" id="KW-0325">Glycoprotein</keyword>
<keyword evidence="8" id="KW-1185">Reference proteome</keyword>
<name>A0AA35SES4_GEOBA</name>
<dbReference type="PANTHER" id="PTHR12270:SF25">
    <property type="entry name" value="GLYCOSYLTRANSFERASE-LIKE PROTEIN LARGE"/>
    <property type="match status" value="1"/>
</dbReference>